<dbReference type="Pfam" id="PF11951">
    <property type="entry name" value="Fungal_trans_2"/>
    <property type="match status" value="1"/>
</dbReference>
<dbReference type="InterPro" id="IPR001138">
    <property type="entry name" value="Zn2Cys6_DnaBD"/>
</dbReference>
<dbReference type="SUPFAM" id="SSF57701">
    <property type="entry name" value="Zn2/Cys6 DNA-binding domain"/>
    <property type="match status" value="1"/>
</dbReference>
<name>A0A0H5BYC4_CYBJN</name>
<dbReference type="SMART" id="SM00066">
    <property type="entry name" value="GAL4"/>
    <property type="match status" value="1"/>
</dbReference>
<evidence type="ECO:0000313" key="6">
    <source>
        <dbReference type="Proteomes" id="UP000038830"/>
    </source>
</evidence>
<dbReference type="InterPro" id="IPR036864">
    <property type="entry name" value="Zn2-C6_fun-type_DNA-bd_sf"/>
</dbReference>
<dbReference type="PROSITE" id="PS50048">
    <property type="entry name" value="ZN2_CY6_FUNGAL_2"/>
    <property type="match status" value="1"/>
</dbReference>
<protein>
    <recommendedName>
        <fullName evidence="4">Zn(2)-C6 fungal-type domain-containing protein</fullName>
    </recommendedName>
</protein>
<dbReference type="PROSITE" id="PS00463">
    <property type="entry name" value="ZN2_CY6_FUNGAL_1"/>
    <property type="match status" value="1"/>
</dbReference>
<evidence type="ECO:0000256" key="1">
    <source>
        <dbReference type="ARBA" id="ARBA00004123"/>
    </source>
</evidence>
<organism evidence="5 6">
    <name type="scientific">Cyberlindnera jadinii (strain ATCC 18201 / CBS 1600 / BCRC 20928 / JCM 3617 / NBRC 0987 / NRRL Y-1542)</name>
    <name type="common">Torula yeast</name>
    <name type="synonym">Candida utilis</name>
    <dbReference type="NCBI Taxonomy" id="983966"/>
    <lineage>
        <taxon>Eukaryota</taxon>
        <taxon>Fungi</taxon>
        <taxon>Dikarya</taxon>
        <taxon>Ascomycota</taxon>
        <taxon>Saccharomycotina</taxon>
        <taxon>Saccharomycetes</taxon>
        <taxon>Phaffomycetales</taxon>
        <taxon>Phaffomycetaceae</taxon>
        <taxon>Cyberlindnera</taxon>
    </lineage>
</organism>
<evidence type="ECO:0000313" key="5">
    <source>
        <dbReference type="EMBL" id="CEP20483.1"/>
    </source>
</evidence>
<dbReference type="Gene3D" id="4.10.240.10">
    <property type="entry name" value="Zn(2)-C6 fungal-type DNA-binding domain"/>
    <property type="match status" value="1"/>
</dbReference>
<dbReference type="GO" id="GO:0008270">
    <property type="term" value="F:zinc ion binding"/>
    <property type="evidence" value="ECO:0007669"/>
    <property type="project" value="InterPro"/>
</dbReference>
<dbReference type="InterPro" id="IPR021858">
    <property type="entry name" value="Fun_TF"/>
</dbReference>
<feature type="compositionally biased region" description="Low complexity" evidence="3">
    <location>
        <begin position="111"/>
        <end position="126"/>
    </location>
</feature>
<proteinExistence type="predicted"/>
<reference evidence="6" key="1">
    <citation type="journal article" date="2015" name="J. Biotechnol.">
        <title>The structure of the Cyberlindnera jadinii genome and its relation to Candida utilis analyzed by the occurrence of single nucleotide polymorphisms.</title>
        <authorList>
            <person name="Rupp O."/>
            <person name="Brinkrolf K."/>
            <person name="Buerth C."/>
            <person name="Kunigo M."/>
            <person name="Schneider J."/>
            <person name="Jaenicke S."/>
            <person name="Goesmann A."/>
            <person name="Puehler A."/>
            <person name="Jaeger K.-E."/>
            <person name="Ernst J.F."/>
        </authorList>
    </citation>
    <scope>NUCLEOTIDE SEQUENCE [LARGE SCALE GENOMIC DNA]</scope>
    <source>
        <strain evidence="6">ATCC 18201 / CBS 1600 / BCRC 20928 / JCM 3617 / NBRC 0987 / NRRL Y-1542</strain>
    </source>
</reference>
<dbReference type="EMBL" id="CDQK01000001">
    <property type="protein sequence ID" value="CEP20483.1"/>
    <property type="molecule type" value="Genomic_DNA"/>
</dbReference>
<accession>A0A0H5BYC4</accession>
<dbReference type="CDD" id="cd00067">
    <property type="entry name" value="GAL4"/>
    <property type="match status" value="1"/>
</dbReference>
<feature type="domain" description="Zn(2)-C6 fungal-type" evidence="4">
    <location>
        <begin position="17"/>
        <end position="45"/>
    </location>
</feature>
<dbReference type="PANTHER" id="PTHR37534:SF43">
    <property type="entry name" value="FINGER DOMAIN PROTEIN, PUTATIVE (AFU_ORTHOLOGUE AFUA_1G01850)-RELATED"/>
    <property type="match status" value="1"/>
</dbReference>
<dbReference type="PANTHER" id="PTHR37534">
    <property type="entry name" value="TRANSCRIPTIONAL ACTIVATOR PROTEIN UGA3"/>
    <property type="match status" value="1"/>
</dbReference>
<feature type="region of interest" description="Disordered" evidence="3">
    <location>
        <begin position="94"/>
        <end position="126"/>
    </location>
</feature>
<evidence type="ECO:0000256" key="2">
    <source>
        <dbReference type="ARBA" id="ARBA00023242"/>
    </source>
</evidence>
<evidence type="ECO:0000259" key="4">
    <source>
        <dbReference type="PROSITE" id="PS50048"/>
    </source>
</evidence>
<dbReference type="Proteomes" id="UP000038830">
    <property type="component" value="Unassembled WGS sequence"/>
</dbReference>
<dbReference type="AlphaFoldDB" id="A0A0H5BYC4"/>
<sequence>MADATDQASKIKRVRTGCWTCKKRRRKCDEGKPECNNCIKAGRKCEGYGLKLSFDVDDSRNSKEPKVNSKGEVIHGFRGRPRLKESLSKRELRAEELKDDTKKRKLTPYISESTKTEPPTSTSIASVTNENVNPSVLLNNVNVNVNHFEPSRIKIADEFHIFHDLFPSGVADEQIPSFIDNLQRTDLMSHLDHLDDVRDGHQPDISANGNGASGTKMTDYEENMMIKHFFKRLLPLLDAHPSTPWPQLALKYCDFEIAKSCFIALACIHIYETKGVQEFYRTGMVYVNNTLEYLIQYLKGKSEDSEGDEDTLDVPKIISNLKKQPIEKRRSNFFVILLLIHIHFLFSVVESGRSALVRNFSELFAAIVKDASFKPYLDQIEESSTLIANLSWFDTIAALVSPDCRLPYCDENWYGMKNSPKSLIKLMGCPGEIMRTVSRFCRLRKEMKDNYNIVDLSTENKFNALKYDLLSYRDYVIYQEDISELENYKRLKCAQCWALAVLVNLYKLVKPDDQVTVKAMVNEFIEVYSSMETSSPQITQTIWPIFAIACASTTEYQRSRVGQLLDKLHSTINMGTVTSIKAIATECWETGKTWEEVLAGKEWYGSGIDFLVV</sequence>
<dbReference type="GO" id="GO:0000976">
    <property type="term" value="F:transcription cis-regulatory region binding"/>
    <property type="evidence" value="ECO:0007669"/>
    <property type="project" value="TreeGrafter"/>
</dbReference>
<dbReference type="Pfam" id="PF00172">
    <property type="entry name" value="Zn_clus"/>
    <property type="match status" value="1"/>
</dbReference>
<keyword evidence="2" id="KW-0539">Nucleus</keyword>
<evidence type="ECO:0000256" key="3">
    <source>
        <dbReference type="SAM" id="MobiDB-lite"/>
    </source>
</evidence>
<gene>
    <name evidence="5" type="ORF">BN1211_0362</name>
</gene>
<dbReference type="GO" id="GO:0045944">
    <property type="term" value="P:positive regulation of transcription by RNA polymerase II"/>
    <property type="evidence" value="ECO:0007669"/>
    <property type="project" value="TreeGrafter"/>
</dbReference>
<dbReference type="GO" id="GO:0000981">
    <property type="term" value="F:DNA-binding transcription factor activity, RNA polymerase II-specific"/>
    <property type="evidence" value="ECO:0007669"/>
    <property type="project" value="InterPro"/>
</dbReference>
<comment type="subcellular location">
    <subcellularLocation>
        <location evidence="1">Nucleus</location>
    </subcellularLocation>
</comment>
<dbReference type="GO" id="GO:0005634">
    <property type="term" value="C:nucleus"/>
    <property type="evidence" value="ECO:0007669"/>
    <property type="project" value="UniProtKB-SubCell"/>
</dbReference>